<reference evidence="1 2" key="1">
    <citation type="submission" date="2024-11" db="EMBL/GenBank/DDBJ databases">
        <authorList>
            <person name="Lucas J.A."/>
        </authorList>
    </citation>
    <scope>NUCLEOTIDE SEQUENCE [LARGE SCALE GENOMIC DNA]</scope>
    <source>
        <strain evidence="1 2">Z 5.4</strain>
    </source>
</reference>
<protein>
    <submittedName>
        <fullName evidence="1">Uncharacterized protein</fullName>
    </submittedName>
</protein>
<sequence length="144" mass="17010">MTLNMIAKKYYKGDLSFFDDSKARYEDFSDTLSWELRYSEEEPLSEEAEGFYGRRFAKLFDINPLKNIMLFAEINRYRGTLLKDIDVEERTKVNQLIIDNLDQFHIKPIGYEVKADVVVLAWYLEDVMRTFNLSENLSALIDIN</sequence>
<proteinExistence type="predicted"/>
<evidence type="ECO:0000313" key="2">
    <source>
        <dbReference type="Proteomes" id="UP001623041"/>
    </source>
</evidence>
<comment type="caution">
    <text evidence="1">The sequence shown here is derived from an EMBL/GenBank/DDBJ whole genome shotgun (WGS) entry which is preliminary data.</text>
</comment>
<name>A0ABW8RE06_9BACI</name>
<gene>
    <name evidence="1" type="ORF">ACJEBI_09480</name>
</gene>
<accession>A0ABW8RE06</accession>
<dbReference type="Proteomes" id="UP001623041">
    <property type="component" value="Unassembled WGS sequence"/>
</dbReference>
<keyword evidence="2" id="KW-1185">Reference proteome</keyword>
<dbReference type="EMBL" id="JBJHQH010000005">
    <property type="protein sequence ID" value="MFK9091715.1"/>
    <property type="molecule type" value="Genomic_DNA"/>
</dbReference>
<evidence type="ECO:0000313" key="1">
    <source>
        <dbReference type="EMBL" id="MFK9091715.1"/>
    </source>
</evidence>
<organism evidence="1 2">
    <name type="scientific">Bacillus salipaludis</name>
    <dbReference type="NCBI Taxonomy" id="2547811"/>
    <lineage>
        <taxon>Bacteria</taxon>
        <taxon>Bacillati</taxon>
        <taxon>Bacillota</taxon>
        <taxon>Bacilli</taxon>
        <taxon>Bacillales</taxon>
        <taxon>Bacillaceae</taxon>
        <taxon>Bacillus</taxon>
    </lineage>
</organism>
<dbReference type="RefSeq" id="WP_406580334.1">
    <property type="nucleotide sequence ID" value="NZ_JBJHQH010000005.1"/>
</dbReference>